<comment type="caution">
    <text evidence="5">The sequence shown here is derived from an EMBL/GenBank/DDBJ whole genome shotgun (WGS) entry which is preliminary data.</text>
</comment>
<name>E2ZFY7_9FIRM</name>
<dbReference type="PANTHER" id="PTHR33376">
    <property type="match status" value="1"/>
</dbReference>
<dbReference type="AlphaFoldDB" id="E2ZFY7"/>
<dbReference type="eggNOG" id="COG1638">
    <property type="taxonomic scope" value="Bacteria"/>
</dbReference>
<gene>
    <name evidence="5" type="ORF">HMPREF9436_00570</name>
</gene>
<dbReference type="InterPro" id="IPR038404">
    <property type="entry name" value="TRAP_DctP_sf"/>
</dbReference>
<dbReference type="InterPro" id="IPR004682">
    <property type="entry name" value="TRAP_DctP"/>
</dbReference>
<evidence type="ECO:0000313" key="5">
    <source>
        <dbReference type="EMBL" id="EFQ07906.1"/>
    </source>
</evidence>
<dbReference type="GO" id="GO:0030288">
    <property type="term" value="C:outer membrane-bounded periplasmic space"/>
    <property type="evidence" value="ECO:0007669"/>
    <property type="project" value="InterPro"/>
</dbReference>
<dbReference type="Proteomes" id="UP000006028">
    <property type="component" value="Unassembled WGS sequence"/>
</dbReference>
<dbReference type="Pfam" id="PF03480">
    <property type="entry name" value="DctP"/>
    <property type="match status" value="1"/>
</dbReference>
<proteinExistence type="inferred from homology"/>
<dbReference type="STRING" id="748224.HMPREF9436_00570"/>
<sequence length="370" mass="40845">MFDKWLQQGMRFWLYSALFKRRKIMKRFLTLALTFAMCLTLVSCSGTTTSESPASTGTASAAEADDTVYELKLAHIYAADHPFNVGLNQIAQEISDQTDGHVNITVYPAAQLGAETDEINNILSGSIDIAVLGIGEVGKYVTDFNVYEAPYVFSSCDQAMRAVNSDVMAPYYEQIKGKGFSILTSLYYGVRDLTCNFPVDSPDDTAGMKIRVPDHTIPSYIAKYVFKANATPMSLSEVYLALQQGVVDGQENPIPTIYAQKFHEVCNYINLTQHQITICPVIIGNNVLEEMPDEYAQIVRDCFVSGTDTVNQLVLDAEEEQLQLMIDEGVQVHEPADRQAFVDAAAQVVEACEAEGLWTAGLYDSLQAIE</sequence>
<comment type="similarity">
    <text evidence="2">Belongs to the bacterial solute-binding protein 7 family.</text>
</comment>
<keyword evidence="5" id="KW-0675">Receptor</keyword>
<dbReference type="GO" id="GO:0055085">
    <property type="term" value="P:transmembrane transport"/>
    <property type="evidence" value="ECO:0007669"/>
    <property type="project" value="InterPro"/>
</dbReference>
<accession>E2ZFY7</accession>
<evidence type="ECO:0000256" key="3">
    <source>
        <dbReference type="ARBA" id="ARBA00022448"/>
    </source>
</evidence>
<evidence type="ECO:0000256" key="4">
    <source>
        <dbReference type="ARBA" id="ARBA00022729"/>
    </source>
</evidence>
<dbReference type="EMBL" id="AECU01000041">
    <property type="protein sequence ID" value="EFQ07906.1"/>
    <property type="molecule type" value="Genomic_DNA"/>
</dbReference>
<evidence type="ECO:0000256" key="1">
    <source>
        <dbReference type="ARBA" id="ARBA00004196"/>
    </source>
</evidence>
<protein>
    <submittedName>
        <fullName evidence="5">TRAP transporter solute receptor, DctP family</fullName>
    </submittedName>
</protein>
<dbReference type="NCBIfam" id="NF037995">
    <property type="entry name" value="TRAP_S1"/>
    <property type="match status" value="1"/>
</dbReference>
<evidence type="ECO:0000313" key="6">
    <source>
        <dbReference type="Proteomes" id="UP000006028"/>
    </source>
</evidence>
<dbReference type="NCBIfam" id="TIGR00787">
    <property type="entry name" value="dctP"/>
    <property type="match status" value="1"/>
</dbReference>
<dbReference type="PANTHER" id="PTHR33376:SF4">
    <property type="entry name" value="SIALIC ACID-BINDING PERIPLASMIC PROTEIN SIAP"/>
    <property type="match status" value="1"/>
</dbReference>
<dbReference type="Gene3D" id="3.40.190.170">
    <property type="entry name" value="Bacterial extracellular solute-binding protein, family 7"/>
    <property type="match status" value="1"/>
</dbReference>
<evidence type="ECO:0000256" key="2">
    <source>
        <dbReference type="ARBA" id="ARBA00009023"/>
    </source>
</evidence>
<keyword evidence="3" id="KW-0813">Transport</keyword>
<dbReference type="InterPro" id="IPR018389">
    <property type="entry name" value="DctP_fam"/>
</dbReference>
<comment type="subcellular location">
    <subcellularLocation>
        <location evidence="1">Cell envelope</location>
    </subcellularLocation>
</comment>
<dbReference type="OrthoDB" id="2062482at2"/>
<keyword evidence="4" id="KW-0732">Signal</keyword>
<reference evidence="5 6" key="1">
    <citation type="submission" date="2010-08" db="EMBL/GenBank/DDBJ databases">
        <authorList>
            <person name="Weinstock G."/>
            <person name="Sodergren E."/>
            <person name="Clifton S."/>
            <person name="Fulton L."/>
            <person name="Fulton B."/>
            <person name="Courtney L."/>
            <person name="Fronick C."/>
            <person name="Harrison M."/>
            <person name="Strong C."/>
            <person name="Farmer C."/>
            <person name="Delahaunty K."/>
            <person name="Markovic C."/>
            <person name="Hall O."/>
            <person name="Minx P."/>
            <person name="Tomlinson C."/>
            <person name="Mitreva M."/>
            <person name="Hou S."/>
            <person name="Chen J."/>
            <person name="Wollam A."/>
            <person name="Pepin K.H."/>
            <person name="Johnson M."/>
            <person name="Bhonagiri V."/>
            <person name="Zhang X."/>
            <person name="Suruliraj S."/>
            <person name="Warren W."/>
            <person name="Chinwalla A."/>
            <person name="Mardis E.R."/>
            <person name="Wilson R.K."/>
        </authorList>
    </citation>
    <scope>NUCLEOTIDE SEQUENCE [LARGE SCALE GENOMIC DNA]</scope>
    <source>
        <strain evidence="5 6">KLE1255</strain>
    </source>
</reference>
<organism evidence="5 6">
    <name type="scientific">Faecalibacterium cf. prausnitzii KLE1255</name>
    <dbReference type="NCBI Taxonomy" id="748224"/>
    <lineage>
        <taxon>Bacteria</taxon>
        <taxon>Bacillati</taxon>
        <taxon>Bacillota</taxon>
        <taxon>Clostridia</taxon>
        <taxon>Eubacteriales</taxon>
        <taxon>Oscillospiraceae</taxon>
        <taxon>Faecalibacterium</taxon>
    </lineage>
</organism>
<dbReference type="CDD" id="cd13672">
    <property type="entry name" value="PBP2_TRAP_Siap"/>
    <property type="match status" value="1"/>
</dbReference>
<dbReference type="HOGENOM" id="CLU_036176_1_2_9"/>
<dbReference type="PIRSF" id="PIRSF006470">
    <property type="entry name" value="DctB"/>
    <property type="match status" value="1"/>
</dbReference>
<dbReference type="BioCyc" id="FCF748224-HMP:GTSS-2804-MONOMER"/>